<organism evidence="1 2">
    <name type="scientific">Prevotella heparinolytica</name>
    <dbReference type="NCBI Taxonomy" id="28113"/>
    <lineage>
        <taxon>Bacteria</taxon>
        <taxon>Pseudomonadati</taxon>
        <taxon>Bacteroidota</taxon>
        <taxon>Bacteroidia</taxon>
        <taxon>Bacteroidales</taxon>
        <taxon>Bacteroidaceae</taxon>
        <taxon>Bacteroides</taxon>
    </lineage>
</organism>
<evidence type="ECO:0000313" key="2">
    <source>
        <dbReference type="Proteomes" id="UP000295600"/>
    </source>
</evidence>
<dbReference type="Pfam" id="PF07751">
    <property type="entry name" value="Abi_2"/>
    <property type="match status" value="1"/>
</dbReference>
<reference evidence="1 2" key="1">
    <citation type="submission" date="2019-03" db="EMBL/GenBank/DDBJ databases">
        <title>Genomic Encyclopedia of Type Strains, Phase IV (KMG-IV): sequencing the most valuable type-strain genomes for metagenomic binning, comparative biology and taxonomic classification.</title>
        <authorList>
            <person name="Goeker M."/>
        </authorList>
    </citation>
    <scope>NUCLEOTIDE SEQUENCE [LARGE SCALE GENOMIC DNA]</scope>
    <source>
        <strain evidence="1 2">DSM 23917</strain>
    </source>
</reference>
<dbReference type="InterPro" id="IPR011664">
    <property type="entry name" value="Abi_system_AbiD/AbiF-like"/>
</dbReference>
<dbReference type="Proteomes" id="UP000295600">
    <property type="component" value="Unassembled WGS sequence"/>
</dbReference>
<evidence type="ECO:0000313" key="1">
    <source>
        <dbReference type="EMBL" id="TCO95952.1"/>
    </source>
</evidence>
<dbReference type="PIRSF" id="PIRSF034934">
    <property type="entry name" value="AbiF_AbiD"/>
    <property type="match status" value="1"/>
</dbReference>
<dbReference type="InterPro" id="IPR017034">
    <property type="entry name" value="Abi_system_AbiD/AbiF"/>
</dbReference>
<sequence>MIFFPAEKYFRNNLLFIEKKHIFALCRTCQASHCDAQMGRSFYFYSPMIKKPYAKPPLSVHEQIKRLKSRGLLLKDEAKAEKYLRSIGYFRLSAYFYPLLKEPKTDHRYKNGTSFTDALNMYRFDRKLRLLIFSQIEKIEIAVRASIVRNGVEGLGSVSWFLEERFFSDKKRFEKSKELILKEWDSSKEDFIEHFKESYTDDNRPVWMLVEVLPLGVLSNLYMNIGKKSLKKTIAKDFGLPPDVFSSWLQSLSGIRNICCHHNRLWNRLLPNKPKILGRPVYPWIDTAGVDTGRTYYKLAMIRYILISINPNNRFTSNLKALCDEYPTVDLAAMGFPSGWASNELWSI</sequence>
<name>A0A4R2MAU1_9BACE</name>
<protein>
    <submittedName>
        <fullName evidence="1">Abortive infection bacteriophage resistance protein</fullName>
    </submittedName>
</protein>
<dbReference type="AlphaFoldDB" id="A0A4R2MAU1"/>
<comment type="caution">
    <text evidence="1">The sequence shown here is derived from an EMBL/GenBank/DDBJ whole genome shotgun (WGS) entry which is preliminary data.</text>
</comment>
<accession>A0A4R2MAU1</accession>
<gene>
    <name evidence="1" type="ORF">EV202_10251</name>
</gene>
<dbReference type="EMBL" id="SLXB01000002">
    <property type="protein sequence ID" value="TCO95952.1"/>
    <property type="molecule type" value="Genomic_DNA"/>
</dbReference>
<proteinExistence type="predicted"/>